<dbReference type="PANTHER" id="PTHR42738:SF7">
    <property type="entry name" value="HYDROXYMETHYLGLUTARYL-COA LYASE"/>
    <property type="match status" value="1"/>
</dbReference>
<dbReference type="SUPFAM" id="SSF51569">
    <property type="entry name" value="Aldolase"/>
    <property type="match status" value="1"/>
</dbReference>
<dbReference type="NCBIfam" id="NF004283">
    <property type="entry name" value="PRK05692.1"/>
    <property type="match status" value="1"/>
</dbReference>
<evidence type="ECO:0000313" key="6">
    <source>
        <dbReference type="Proteomes" id="UP000238730"/>
    </source>
</evidence>
<dbReference type="Proteomes" id="UP000238730">
    <property type="component" value="Unassembled WGS sequence"/>
</dbReference>
<accession>A0A2S7VLG9</accession>
<dbReference type="GO" id="GO:0004419">
    <property type="term" value="F:hydroxymethylglutaryl-CoA lyase activity"/>
    <property type="evidence" value="ECO:0007669"/>
    <property type="project" value="TreeGrafter"/>
</dbReference>
<dbReference type="GO" id="GO:0046951">
    <property type="term" value="P:ketone body biosynthetic process"/>
    <property type="evidence" value="ECO:0007669"/>
    <property type="project" value="TreeGrafter"/>
</dbReference>
<dbReference type="OrthoDB" id="9784013at2"/>
<dbReference type="AlphaFoldDB" id="A0A2S7VLG9"/>
<evidence type="ECO:0000256" key="1">
    <source>
        <dbReference type="ARBA" id="ARBA00009405"/>
    </source>
</evidence>
<dbReference type="CDD" id="cd07938">
    <property type="entry name" value="DRE_TIM_HMGL"/>
    <property type="match status" value="1"/>
</dbReference>
<dbReference type="PROSITE" id="PS50991">
    <property type="entry name" value="PYR_CT"/>
    <property type="match status" value="1"/>
</dbReference>
<reference evidence="5 6" key="1">
    <citation type="submission" date="2016-12" db="EMBL/GenBank/DDBJ databases">
        <title>Diversity of luminous bacteria.</title>
        <authorList>
            <person name="Yoshizawa S."/>
            <person name="Kogure K."/>
        </authorList>
    </citation>
    <scope>NUCLEOTIDE SEQUENCE [LARGE SCALE GENOMIC DNA]</scope>
    <source>
        <strain evidence="5 6">LC1-200</strain>
    </source>
</reference>
<dbReference type="InterPro" id="IPR043594">
    <property type="entry name" value="HMGL"/>
</dbReference>
<comment type="similarity">
    <text evidence="1">Belongs to the HMG-CoA lyase family.</text>
</comment>
<evidence type="ECO:0000259" key="4">
    <source>
        <dbReference type="PROSITE" id="PS50991"/>
    </source>
</evidence>
<organism evidence="5 6">
    <name type="scientific">Photobacterium angustum</name>
    <dbReference type="NCBI Taxonomy" id="661"/>
    <lineage>
        <taxon>Bacteria</taxon>
        <taxon>Pseudomonadati</taxon>
        <taxon>Pseudomonadota</taxon>
        <taxon>Gammaproteobacteria</taxon>
        <taxon>Vibrionales</taxon>
        <taxon>Vibrionaceae</taxon>
        <taxon>Photobacterium</taxon>
    </lineage>
</organism>
<proteinExistence type="inferred from homology"/>
<comment type="caution">
    <text evidence="5">The sequence shown here is derived from an EMBL/GenBank/DDBJ whole genome shotgun (WGS) entry which is preliminary data.</text>
</comment>
<dbReference type="EMBL" id="MSCJ01000003">
    <property type="protein sequence ID" value="PQJ62622.1"/>
    <property type="molecule type" value="Genomic_DNA"/>
</dbReference>
<sequence length="313" mass="33603">MTLTNKLQLSLPDAITVFEVGPRDGLQNEPHLSALGDKATALKIALINELSQTGLTHIESGAFVSPKMIPTMADSDSVFSHIQRHPNIFYSALTPNLQGLEAAINVNANEVAIFTSCSETFTKKNIHASIDESLRRFESVIAIAHQHLIPVRAYLSCVIDCPYEGKTPPQQVAEIAKTLTDMGCYQVSLGDTIGTGTPLRVAAMLECVSQHIQSKAIAVHFHDSYGQALANIYQAMQMGITTIDSSIAGLGGCPYAPGASGNVATEDVIYLCQGLNINTGIDLEKITLISQTFCQQLGIRPQSKVALAMAHRP</sequence>
<evidence type="ECO:0000256" key="3">
    <source>
        <dbReference type="ARBA" id="ARBA00023239"/>
    </source>
</evidence>
<keyword evidence="2" id="KW-0479">Metal-binding</keyword>
<dbReference type="GO" id="GO:0046872">
    <property type="term" value="F:metal ion binding"/>
    <property type="evidence" value="ECO:0007669"/>
    <property type="project" value="UniProtKB-KW"/>
</dbReference>
<dbReference type="InterPro" id="IPR013785">
    <property type="entry name" value="Aldolase_TIM"/>
</dbReference>
<dbReference type="Pfam" id="PF00682">
    <property type="entry name" value="HMGL-like"/>
    <property type="match status" value="1"/>
</dbReference>
<evidence type="ECO:0000256" key="2">
    <source>
        <dbReference type="ARBA" id="ARBA00022723"/>
    </source>
</evidence>
<dbReference type="FunFam" id="3.20.20.70:FF:000071">
    <property type="entry name" value="Hydroxymethylglutaryl-CoA lyase"/>
    <property type="match status" value="1"/>
</dbReference>
<dbReference type="PANTHER" id="PTHR42738">
    <property type="entry name" value="HYDROXYMETHYLGLUTARYL-COA LYASE"/>
    <property type="match status" value="1"/>
</dbReference>
<protein>
    <submittedName>
        <fullName evidence="5">Hydroxymethylglutaryl-CoA lyase</fullName>
    </submittedName>
</protein>
<name>A0A2S7VLG9_PHOAN</name>
<dbReference type="GO" id="GO:0006552">
    <property type="term" value="P:L-leucine catabolic process"/>
    <property type="evidence" value="ECO:0007669"/>
    <property type="project" value="TreeGrafter"/>
</dbReference>
<feature type="domain" description="Pyruvate carboxyltransferase" evidence="4">
    <location>
        <begin position="15"/>
        <end position="287"/>
    </location>
</feature>
<keyword evidence="3 5" id="KW-0456">Lyase</keyword>
<gene>
    <name evidence="5" type="ORF">BTO08_20570</name>
</gene>
<dbReference type="RefSeq" id="WP_105062414.1">
    <property type="nucleotide sequence ID" value="NZ_MSCJ01000003.1"/>
</dbReference>
<dbReference type="Gene3D" id="3.20.20.70">
    <property type="entry name" value="Aldolase class I"/>
    <property type="match status" value="1"/>
</dbReference>
<evidence type="ECO:0000313" key="5">
    <source>
        <dbReference type="EMBL" id="PQJ62622.1"/>
    </source>
</evidence>
<dbReference type="InterPro" id="IPR000891">
    <property type="entry name" value="PYR_CT"/>
</dbReference>